<keyword evidence="1" id="KW-0812">Transmembrane</keyword>
<keyword evidence="1" id="KW-0472">Membrane</keyword>
<dbReference type="Proteomes" id="UP001497623">
    <property type="component" value="Unassembled WGS sequence"/>
</dbReference>
<proteinExistence type="predicted"/>
<keyword evidence="1" id="KW-1133">Transmembrane helix</keyword>
<feature type="transmembrane region" description="Helical" evidence="1">
    <location>
        <begin position="24"/>
        <end position="50"/>
    </location>
</feature>
<organism evidence="2 3">
    <name type="scientific">Meganyctiphanes norvegica</name>
    <name type="common">Northern krill</name>
    <name type="synonym">Thysanopoda norvegica</name>
    <dbReference type="NCBI Taxonomy" id="48144"/>
    <lineage>
        <taxon>Eukaryota</taxon>
        <taxon>Metazoa</taxon>
        <taxon>Ecdysozoa</taxon>
        <taxon>Arthropoda</taxon>
        <taxon>Crustacea</taxon>
        <taxon>Multicrustacea</taxon>
        <taxon>Malacostraca</taxon>
        <taxon>Eumalacostraca</taxon>
        <taxon>Eucarida</taxon>
        <taxon>Euphausiacea</taxon>
        <taxon>Euphausiidae</taxon>
        <taxon>Meganyctiphanes</taxon>
    </lineage>
</organism>
<evidence type="ECO:0008006" key="4">
    <source>
        <dbReference type="Google" id="ProtNLM"/>
    </source>
</evidence>
<evidence type="ECO:0000313" key="2">
    <source>
        <dbReference type="EMBL" id="CAL4173970.1"/>
    </source>
</evidence>
<sequence>MFLFSCMCVLLSVCDLYLKLIFVIMQICVFLIYIPLYIIITLLLYVSMCVFSSYPSLGQFEFCYSAILCVFDLYTLIYCYYSVIMSVCVYFSPTLVKEKNWCFFLTIFLTYIMDDFL</sequence>
<keyword evidence="3" id="KW-1185">Reference proteome</keyword>
<protein>
    <recommendedName>
        <fullName evidence="4">NADH dehydrogenase subunit 6</fullName>
    </recommendedName>
</protein>
<dbReference type="AlphaFoldDB" id="A0AAV2SCL9"/>
<reference evidence="2 3" key="1">
    <citation type="submission" date="2024-05" db="EMBL/GenBank/DDBJ databases">
        <authorList>
            <person name="Wallberg A."/>
        </authorList>
    </citation>
    <scope>NUCLEOTIDE SEQUENCE [LARGE SCALE GENOMIC DNA]</scope>
</reference>
<gene>
    <name evidence="2" type="ORF">MNOR_LOCUS34454</name>
</gene>
<feature type="transmembrane region" description="Helical" evidence="1">
    <location>
        <begin position="62"/>
        <end position="83"/>
    </location>
</feature>
<name>A0AAV2SCL9_MEGNR</name>
<dbReference type="EMBL" id="CAXKWB010053144">
    <property type="protein sequence ID" value="CAL4173970.1"/>
    <property type="molecule type" value="Genomic_DNA"/>
</dbReference>
<evidence type="ECO:0000313" key="3">
    <source>
        <dbReference type="Proteomes" id="UP001497623"/>
    </source>
</evidence>
<evidence type="ECO:0000256" key="1">
    <source>
        <dbReference type="SAM" id="Phobius"/>
    </source>
</evidence>
<accession>A0AAV2SCL9</accession>
<comment type="caution">
    <text evidence="2">The sequence shown here is derived from an EMBL/GenBank/DDBJ whole genome shotgun (WGS) entry which is preliminary data.</text>
</comment>